<organism evidence="3 4">
    <name type="scientific">Methylorubrum populi</name>
    <dbReference type="NCBI Taxonomy" id="223967"/>
    <lineage>
        <taxon>Bacteria</taxon>
        <taxon>Pseudomonadati</taxon>
        <taxon>Pseudomonadota</taxon>
        <taxon>Alphaproteobacteria</taxon>
        <taxon>Hyphomicrobiales</taxon>
        <taxon>Methylobacteriaceae</taxon>
        <taxon>Methylorubrum</taxon>
    </lineage>
</organism>
<feature type="compositionally biased region" description="Polar residues" evidence="1">
    <location>
        <begin position="336"/>
        <end position="346"/>
    </location>
</feature>
<dbReference type="EMBL" id="DYYG01000005">
    <property type="protein sequence ID" value="HJE22238.1"/>
    <property type="molecule type" value="Genomic_DNA"/>
</dbReference>
<feature type="region of interest" description="Disordered" evidence="1">
    <location>
        <begin position="1"/>
        <end position="71"/>
    </location>
</feature>
<evidence type="ECO:0000256" key="1">
    <source>
        <dbReference type="SAM" id="MobiDB-lite"/>
    </source>
</evidence>
<feature type="compositionally biased region" description="Low complexity" evidence="1">
    <location>
        <begin position="58"/>
        <end position="71"/>
    </location>
</feature>
<evidence type="ECO:0000313" key="3">
    <source>
        <dbReference type="EMBL" id="HJE22238.1"/>
    </source>
</evidence>
<name>A0A921JDS8_9HYPH</name>
<reference evidence="3" key="2">
    <citation type="submission" date="2021-09" db="EMBL/GenBank/DDBJ databases">
        <authorList>
            <person name="Gilroy R."/>
        </authorList>
    </citation>
    <scope>NUCLEOTIDE SEQUENCE</scope>
    <source>
        <strain evidence="3">316</strain>
    </source>
</reference>
<gene>
    <name evidence="3" type="ORF">K8W01_01070</name>
</gene>
<feature type="region of interest" description="Disordered" evidence="1">
    <location>
        <begin position="593"/>
        <end position="663"/>
    </location>
</feature>
<comment type="caution">
    <text evidence="3">The sequence shown here is derived from an EMBL/GenBank/DDBJ whole genome shotgun (WGS) entry which is preliminary data.</text>
</comment>
<sequence length="663" mass="65750">MRSLDILIPTRPKPEAGRPSTGDEAGSRAAPDFEAMLGSLEEGKAAAEAKAAAEETESPAPEARAATETAPLSTAVIAPTGSALQALMALAAPAATTTPVAASPAPEAGLAAMVQRAAARSATTPATTPEMPSPQVTVLGLETHFAPVRPSLPVSAPVAAAGGQDEAPILPAPPPLPAAGEAAPALLARKPSAGPSTVQEIVPGRTRVTDAVIPAPQVSSGDATPTASRTAEASTGATIASAPPSPTNIPEAGPAQAAPPVAHTPSAASEAAPIRTFGGSPATAASGSTPTSSDTAQDSAAVDNAAPAAPALIRPATTGANRGRIAEAPTTPPTPSQARTVTQAETPSAPLDPAPAQVAGSAALQTVATLGRAALRSDRPGSAAVSGTDAPAQAEPEEAGSAASGTPAQASSPTPVPARHAAPIVAERPFEGAHPNPTPERAAASMQRETETSASGPRQPEGSAVETAAPGATAASSTAATVPAQAGLPASPQRQIVDAVTAQLAAAAPASQTRPVTSAIEAGPLKILTLQLQPADLGTVLVRMRLQDGRLEMSLRTSREDTAERLQKEGSLLSGLLREAGYQADTVMIEAGGAGSTGDFSPRGQGASSFEASGGQRDRQPGEAAPDHSGRRPSPQRDEAALPSEEKDHETVSGGRDRRGLYL</sequence>
<feature type="domain" description="Flagellar hook-length control protein-like C-terminal" evidence="2">
    <location>
        <begin position="525"/>
        <end position="593"/>
    </location>
</feature>
<feature type="compositionally biased region" description="Polar residues" evidence="1">
    <location>
        <begin position="217"/>
        <end position="238"/>
    </location>
</feature>
<proteinExistence type="predicted"/>
<feature type="compositionally biased region" description="Basic and acidic residues" evidence="1">
    <location>
        <begin position="616"/>
        <end position="663"/>
    </location>
</feature>
<dbReference type="Gene3D" id="3.30.750.140">
    <property type="match status" value="1"/>
</dbReference>
<keyword evidence="3" id="KW-0969">Cilium</keyword>
<protein>
    <submittedName>
        <fullName evidence="3">Flagellar hook-length control protein FliK</fullName>
    </submittedName>
</protein>
<feature type="compositionally biased region" description="Low complexity" evidence="1">
    <location>
        <begin position="464"/>
        <end position="480"/>
    </location>
</feature>
<accession>A0A921JDS8</accession>
<feature type="compositionally biased region" description="Low complexity" evidence="1">
    <location>
        <begin position="278"/>
        <end position="316"/>
    </location>
</feature>
<keyword evidence="3" id="KW-0282">Flagellum</keyword>
<dbReference type="Pfam" id="PF02120">
    <property type="entry name" value="Flg_hook"/>
    <property type="match status" value="1"/>
</dbReference>
<dbReference type="InterPro" id="IPR021136">
    <property type="entry name" value="Flagellar_hook_control-like_C"/>
</dbReference>
<dbReference type="AlphaFoldDB" id="A0A921JDS8"/>
<feature type="compositionally biased region" description="Basic and acidic residues" evidence="1">
    <location>
        <begin position="41"/>
        <end position="53"/>
    </location>
</feature>
<keyword evidence="3" id="KW-0966">Cell projection</keyword>
<feature type="region of interest" description="Disordered" evidence="1">
    <location>
        <begin position="208"/>
        <end position="360"/>
    </location>
</feature>
<feature type="region of interest" description="Disordered" evidence="1">
    <location>
        <begin position="376"/>
        <end position="480"/>
    </location>
</feature>
<evidence type="ECO:0000313" key="4">
    <source>
        <dbReference type="Proteomes" id="UP000742631"/>
    </source>
</evidence>
<dbReference type="Proteomes" id="UP000742631">
    <property type="component" value="Unassembled WGS sequence"/>
</dbReference>
<feature type="compositionally biased region" description="Low complexity" evidence="1">
    <location>
        <begin position="390"/>
        <end position="405"/>
    </location>
</feature>
<dbReference type="InterPro" id="IPR038610">
    <property type="entry name" value="FliK-like_C_sf"/>
</dbReference>
<evidence type="ECO:0000259" key="2">
    <source>
        <dbReference type="Pfam" id="PF02120"/>
    </source>
</evidence>
<reference evidence="3" key="1">
    <citation type="journal article" date="2021" name="PeerJ">
        <title>Extensive microbial diversity within the chicken gut microbiome revealed by metagenomics and culture.</title>
        <authorList>
            <person name="Gilroy R."/>
            <person name="Ravi A."/>
            <person name="Getino M."/>
            <person name="Pursley I."/>
            <person name="Horton D.L."/>
            <person name="Alikhan N.F."/>
            <person name="Baker D."/>
            <person name="Gharbi K."/>
            <person name="Hall N."/>
            <person name="Watson M."/>
            <person name="Adriaenssens E.M."/>
            <person name="Foster-Nyarko E."/>
            <person name="Jarju S."/>
            <person name="Secka A."/>
            <person name="Antonio M."/>
            <person name="Oren A."/>
            <person name="Chaudhuri R.R."/>
            <person name="La Ragione R."/>
            <person name="Hildebrand F."/>
            <person name="Pallen M.J."/>
        </authorList>
    </citation>
    <scope>NUCLEOTIDE SEQUENCE</scope>
    <source>
        <strain evidence="3">316</strain>
    </source>
</reference>